<comment type="caution">
    <text evidence="2">The sequence shown here is derived from an EMBL/GenBank/DDBJ whole genome shotgun (WGS) entry which is preliminary data.</text>
</comment>
<dbReference type="RefSeq" id="WP_336587750.1">
    <property type="nucleotide sequence ID" value="NZ_JBBAXC010000012.1"/>
</dbReference>
<sequence length="113" mass="13084">MKKILLSLLMILLMTSLIGCNKEEEGISRKEAEEIATEQLEQDLQKYNKEKNHNIKMNDIELLRDETVFGSNYKAAWEVYFNYKDSTNEGIESSVAHYSIDLEGIITRKTTSF</sequence>
<proteinExistence type="predicted"/>
<evidence type="ECO:0000313" key="2">
    <source>
        <dbReference type="EMBL" id="MEI5908304.1"/>
    </source>
</evidence>
<feature type="chain" id="PRO_5045805830" description="DUF3887 domain-containing protein" evidence="1">
    <location>
        <begin position="20"/>
        <end position="113"/>
    </location>
</feature>
<keyword evidence="1" id="KW-0732">Signal</keyword>
<feature type="signal peptide" evidence="1">
    <location>
        <begin position="1"/>
        <end position="19"/>
    </location>
</feature>
<evidence type="ECO:0000256" key="1">
    <source>
        <dbReference type="SAM" id="SignalP"/>
    </source>
</evidence>
<organism evidence="2 3">
    <name type="scientific">Bacillus spongiae</name>
    <dbReference type="NCBI Taxonomy" id="2683610"/>
    <lineage>
        <taxon>Bacteria</taxon>
        <taxon>Bacillati</taxon>
        <taxon>Bacillota</taxon>
        <taxon>Bacilli</taxon>
        <taxon>Bacillales</taxon>
        <taxon>Bacillaceae</taxon>
        <taxon>Bacillus</taxon>
    </lineage>
</organism>
<reference evidence="2 3" key="1">
    <citation type="journal article" date="2018" name="J. Microbiol.">
        <title>Bacillus spongiae sp. nov., isolated from sponge of Jeju Island.</title>
        <authorList>
            <person name="Lee G.E."/>
            <person name="Im W.T."/>
            <person name="Park J.S."/>
        </authorList>
    </citation>
    <scope>NUCLEOTIDE SEQUENCE [LARGE SCALE GENOMIC DNA]</scope>
    <source>
        <strain evidence="2 3">135PIL107-10</strain>
    </source>
</reference>
<accession>A0ABU8HG00</accession>
<dbReference type="PROSITE" id="PS51257">
    <property type="entry name" value="PROKAR_LIPOPROTEIN"/>
    <property type="match status" value="1"/>
</dbReference>
<evidence type="ECO:0008006" key="4">
    <source>
        <dbReference type="Google" id="ProtNLM"/>
    </source>
</evidence>
<protein>
    <recommendedName>
        <fullName evidence="4">DUF3887 domain-containing protein</fullName>
    </recommendedName>
</protein>
<keyword evidence="3" id="KW-1185">Reference proteome</keyword>
<evidence type="ECO:0000313" key="3">
    <source>
        <dbReference type="Proteomes" id="UP001312865"/>
    </source>
</evidence>
<gene>
    <name evidence="2" type="ORF">WAK64_14700</name>
</gene>
<name>A0ABU8HG00_9BACI</name>
<dbReference type="Proteomes" id="UP001312865">
    <property type="component" value="Unassembled WGS sequence"/>
</dbReference>
<dbReference type="EMBL" id="JBBAXC010000012">
    <property type="protein sequence ID" value="MEI5908304.1"/>
    <property type="molecule type" value="Genomic_DNA"/>
</dbReference>